<proteinExistence type="predicted"/>
<organism evidence="1">
    <name type="scientific">Anguilla anguilla</name>
    <name type="common">European freshwater eel</name>
    <name type="synonym">Muraena anguilla</name>
    <dbReference type="NCBI Taxonomy" id="7936"/>
    <lineage>
        <taxon>Eukaryota</taxon>
        <taxon>Metazoa</taxon>
        <taxon>Chordata</taxon>
        <taxon>Craniata</taxon>
        <taxon>Vertebrata</taxon>
        <taxon>Euteleostomi</taxon>
        <taxon>Actinopterygii</taxon>
        <taxon>Neopterygii</taxon>
        <taxon>Teleostei</taxon>
        <taxon>Anguilliformes</taxon>
        <taxon>Anguillidae</taxon>
        <taxon>Anguilla</taxon>
    </lineage>
</organism>
<dbReference type="AlphaFoldDB" id="A0A0E9UG53"/>
<protein>
    <submittedName>
        <fullName evidence="1">Uncharacterized protein</fullName>
    </submittedName>
</protein>
<accession>A0A0E9UG53</accession>
<reference evidence="1" key="2">
    <citation type="journal article" date="2015" name="Fish Shellfish Immunol.">
        <title>Early steps in the European eel (Anguilla anguilla)-Vibrio vulnificus interaction in the gills: Role of the RtxA13 toxin.</title>
        <authorList>
            <person name="Callol A."/>
            <person name="Pajuelo D."/>
            <person name="Ebbesson L."/>
            <person name="Teles M."/>
            <person name="MacKenzie S."/>
            <person name="Amaro C."/>
        </authorList>
    </citation>
    <scope>NUCLEOTIDE SEQUENCE</scope>
</reference>
<name>A0A0E9UG53_ANGAN</name>
<evidence type="ECO:0000313" key="1">
    <source>
        <dbReference type="EMBL" id="JAH64761.1"/>
    </source>
</evidence>
<sequence>MEALALPPKVTGALIETTGPDYFPPPSPTLSTPAGVLNICR</sequence>
<dbReference type="EMBL" id="GBXM01043816">
    <property type="protein sequence ID" value="JAH64761.1"/>
    <property type="molecule type" value="Transcribed_RNA"/>
</dbReference>
<reference evidence="1" key="1">
    <citation type="submission" date="2014-11" db="EMBL/GenBank/DDBJ databases">
        <authorList>
            <person name="Amaro Gonzalez C."/>
        </authorList>
    </citation>
    <scope>NUCLEOTIDE SEQUENCE</scope>
</reference>